<dbReference type="RefSeq" id="WP_105423717.1">
    <property type="nucleotide sequence ID" value="NZ_PUIO01000096.1"/>
</dbReference>
<feature type="transmembrane region" description="Helical" evidence="6">
    <location>
        <begin position="191"/>
        <end position="209"/>
    </location>
</feature>
<dbReference type="Proteomes" id="UP000239290">
    <property type="component" value="Unassembled WGS sequence"/>
</dbReference>
<evidence type="ECO:0000256" key="2">
    <source>
        <dbReference type="ARBA" id="ARBA00022692"/>
    </source>
</evidence>
<evidence type="ECO:0000256" key="5">
    <source>
        <dbReference type="SAM" id="MobiDB-lite"/>
    </source>
</evidence>
<dbReference type="GO" id="GO:0022857">
    <property type="term" value="F:transmembrane transporter activity"/>
    <property type="evidence" value="ECO:0007669"/>
    <property type="project" value="InterPro"/>
</dbReference>
<feature type="region of interest" description="Disordered" evidence="5">
    <location>
        <begin position="1"/>
        <end position="25"/>
    </location>
</feature>
<keyword evidence="3 6" id="KW-1133">Transmembrane helix</keyword>
<proteinExistence type="predicted"/>
<organism evidence="8 9">
    <name type="scientific">Rhodococcus opacus</name>
    <name type="common">Nocardia opaca</name>
    <dbReference type="NCBI Taxonomy" id="37919"/>
    <lineage>
        <taxon>Bacteria</taxon>
        <taxon>Bacillati</taxon>
        <taxon>Actinomycetota</taxon>
        <taxon>Actinomycetes</taxon>
        <taxon>Mycobacteriales</taxon>
        <taxon>Nocardiaceae</taxon>
        <taxon>Rhodococcus</taxon>
    </lineage>
</organism>
<name>A0A2S8IGL4_RHOOP</name>
<dbReference type="EMBL" id="PUIO01000096">
    <property type="protein sequence ID" value="PQP13901.1"/>
    <property type="molecule type" value="Genomic_DNA"/>
</dbReference>
<feature type="transmembrane region" description="Helical" evidence="6">
    <location>
        <begin position="308"/>
        <end position="325"/>
    </location>
</feature>
<dbReference type="InterPro" id="IPR011701">
    <property type="entry name" value="MFS"/>
</dbReference>
<evidence type="ECO:0000256" key="6">
    <source>
        <dbReference type="SAM" id="Phobius"/>
    </source>
</evidence>
<sequence length="428" mass="43591">MRADRDPGGGGHHAHQHGESAAEEAGDRWLTPGVLGVGAASLFSDSSPELVTSLFPTFLTTTLQAGPAALGAIDGTADALTGLAKLAGGPLAADPERRARFAAGGYLGTAVATAAIGLATAVWQVAVLRSLAWISRGVRSPARDMLLTSLTAETAYGRAFGVERAGDNADAIIGPLAASALVAVLGVRETILLSLIPGMLAAAAILVAAREARTAVAHPVGRRTLHLHLRELRAAGFARTLTPVGMFELGNVATTLLILRATDLLHTAGTDLTAATSVAILLYVAHNAAATACSLVAGRLSDRIGPRWVFAGSGVVYVAGYLIFAAGPHSWVWLLAGFVLAGIGIGAAETAESTAVARTLPERVRGNGFGVLGLVQSFGDMGSTVVAGILWSALSPLVAFGYAAAWMLACVLCSPLLRPTSPPSTPIP</sequence>
<dbReference type="CDD" id="cd17370">
    <property type="entry name" value="MFS_MJ1317_like"/>
    <property type="match status" value="1"/>
</dbReference>
<dbReference type="PROSITE" id="PS50850">
    <property type="entry name" value="MFS"/>
    <property type="match status" value="1"/>
</dbReference>
<evidence type="ECO:0000256" key="3">
    <source>
        <dbReference type="ARBA" id="ARBA00022989"/>
    </source>
</evidence>
<feature type="domain" description="Major facilitator superfamily (MFS) profile" evidence="7">
    <location>
        <begin position="33"/>
        <end position="422"/>
    </location>
</feature>
<evidence type="ECO:0000259" key="7">
    <source>
        <dbReference type="PROSITE" id="PS50850"/>
    </source>
</evidence>
<keyword evidence="2 6" id="KW-0812">Transmembrane</keyword>
<gene>
    <name evidence="8" type="ORF">C5613_41720</name>
</gene>
<dbReference type="PANTHER" id="PTHR23518:SF2">
    <property type="entry name" value="MAJOR FACILITATOR SUPERFAMILY TRANSPORTER"/>
    <property type="match status" value="1"/>
</dbReference>
<dbReference type="InterPro" id="IPR036259">
    <property type="entry name" value="MFS_trans_sf"/>
</dbReference>
<evidence type="ECO:0000313" key="8">
    <source>
        <dbReference type="EMBL" id="PQP13901.1"/>
    </source>
</evidence>
<feature type="transmembrane region" description="Helical" evidence="6">
    <location>
        <begin position="369"/>
        <end position="391"/>
    </location>
</feature>
<evidence type="ECO:0000256" key="4">
    <source>
        <dbReference type="ARBA" id="ARBA00023136"/>
    </source>
</evidence>
<dbReference type="GO" id="GO:0005886">
    <property type="term" value="C:plasma membrane"/>
    <property type="evidence" value="ECO:0007669"/>
    <property type="project" value="UniProtKB-SubCell"/>
</dbReference>
<dbReference type="PANTHER" id="PTHR23518">
    <property type="entry name" value="C-METHYLTRANSFERASE"/>
    <property type="match status" value="1"/>
</dbReference>
<dbReference type="SUPFAM" id="SSF103473">
    <property type="entry name" value="MFS general substrate transporter"/>
    <property type="match status" value="1"/>
</dbReference>
<keyword evidence="4 6" id="KW-0472">Membrane</keyword>
<comment type="subcellular location">
    <subcellularLocation>
        <location evidence="1">Cell membrane</location>
        <topology evidence="1">Multi-pass membrane protein</topology>
    </subcellularLocation>
</comment>
<accession>A0A2S8IGL4</accession>
<comment type="caution">
    <text evidence="8">The sequence shown here is derived from an EMBL/GenBank/DDBJ whole genome shotgun (WGS) entry which is preliminary data.</text>
</comment>
<feature type="transmembrane region" description="Helical" evidence="6">
    <location>
        <begin position="331"/>
        <end position="348"/>
    </location>
</feature>
<dbReference type="Gene3D" id="1.20.1250.20">
    <property type="entry name" value="MFS general substrate transporter like domains"/>
    <property type="match status" value="2"/>
</dbReference>
<feature type="transmembrane region" description="Helical" evidence="6">
    <location>
        <begin position="106"/>
        <end position="126"/>
    </location>
</feature>
<protein>
    <submittedName>
        <fullName evidence="8">MFS transporter</fullName>
    </submittedName>
</protein>
<dbReference type="AlphaFoldDB" id="A0A2S8IGL4"/>
<dbReference type="InterPro" id="IPR020846">
    <property type="entry name" value="MFS_dom"/>
</dbReference>
<reference evidence="9" key="1">
    <citation type="submission" date="2018-02" db="EMBL/GenBank/DDBJ databases">
        <title>Draft genome sequencing of Rhodococcus opacus KU647198.</title>
        <authorList>
            <person name="Zheng B.-X."/>
        </authorList>
    </citation>
    <scope>NUCLEOTIDE SEQUENCE [LARGE SCALE GENOMIC DNA]</scope>
    <source>
        <strain evidence="9">04-OD7</strain>
    </source>
</reference>
<evidence type="ECO:0000313" key="9">
    <source>
        <dbReference type="Proteomes" id="UP000239290"/>
    </source>
</evidence>
<dbReference type="Pfam" id="PF07690">
    <property type="entry name" value="MFS_1"/>
    <property type="match status" value="2"/>
</dbReference>
<feature type="transmembrane region" description="Helical" evidence="6">
    <location>
        <begin position="397"/>
        <end position="417"/>
    </location>
</feature>
<evidence type="ECO:0000256" key="1">
    <source>
        <dbReference type="ARBA" id="ARBA00004651"/>
    </source>
</evidence>